<feature type="compositionally biased region" description="Low complexity" evidence="7">
    <location>
        <begin position="1"/>
        <end position="25"/>
    </location>
</feature>
<keyword evidence="5 8" id="KW-1133">Transmembrane helix</keyword>
<accession>A0AAV0NBF2</accession>
<dbReference type="AlphaFoldDB" id="A0AAV0NBF2"/>
<evidence type="ECO:0000256" key="1">
    <source>
        <dbReference type="ARBA" id="ARBA00004167"/>
    </source>
</evidence>
<dbReference type="Proteomes" id="UP001154282">
    <property type="component" value="Unassembled WGS sequence"/>
</dbReference>
<evidence type="ECO:0000256" key="3">
    <source>
        <dbReference type="ARBA" id="ARBA00022692"/>
    </source>
</evidence>
<comment type="caution">
    <text evidence="11">The sequence shown here is derived from an EMBL/GenBank/DDBJ whole genome shotgun (WGS) entry which is preliminary data.</text>
</comment>
<evidence type="ECO:0000256" key="4">
    <source>
        <dbReference type="ARBA" id="ARBA00022968"/>
    </source>
</evidence>
<keyword evidence="3 8" id="KW-0812">Transmembrane</keyword>
<dbReference type="PANTHER" id="PTHR32285">
    <property type="entry name" value="PROTEIN TRICHOME BIREFRINGENCE-LIKE 9-RELATED"/>
    <property type="match status" value="1"/>
</dbReference>
<dbReference type="InterPro" id="IPR029962">
    <property type="entry name" value="TBL"/>
</dbReference>
<keyword evidence="12" id="KW-1185">Reference proteome</keyword>
<evidence type="ECO:0000256" key="8">
    <source>
        <dbReference type="SAM" id="Phobius"/>
    </source>
</evidence>
<dbReference type="Pfam" id="PF14416">
    <property type="entry name" value="PMR5N"/>
    <property type="match status" value="1"/>
</dbReference>
<keyword evidence="4" id="KW-0735">Signal-anchor</keyword>
<feature type="region of interest" description="Disordered" evidence="7">
    <location>
        <begin position="1"/>
        <end position="30"/>
    </location>
</feature>
<evidence type="ECO:0000313" key="11">
    <source>
        <dbReference type="EMBL" id="CAI0455848.1"/>
    </source>
</evidence>
<comment type="subcellular location">
    <subcellularLocation>
        <location evidence="1">Membrane</location>
        <topology evidence="1">Single-pass membrane protein</topology>
    </subcellularLocation>
</comment>
<dbReference type="EMBL" id="CAMGYJ010000008">
    <property type="protein sequence ID" value="CAI0455848.1"/>
    <property type="molecule type" value="Genomic_DNA"/>
</dbReference>
<reference evidence="11" key="1">
    <citation type="submission" date="2022-08" db="EMBL/GenBank/DDBJ databases">
        <authorList>
            <person name="Gutierrez-Valencia J."/>
        </authorList>
    </citation>
    <scope>NUCLEOTIDE SEQUENCE</scope>
</reference>
<evidence type="ECO:0000256" key="7">
    <source>
        <dbReference type="SAM" id="MobiDB-lite"/>
    </source>
</evidence>
<organism evidence="11 12">
    <name type="scientific">Linum tenue</name>
    <dbReference type="NCBI Taxonomy" id="586396"/>
    <lineage>
        <taxon>Eukaryota</taxon>
        <taxon>Viridiplantae</taxon>
        <taxon>Streptophyta</taxon>
        <taxon>Embryophyta</taxon>
        <taxon>Tracheophyta</taxon>
        <taxon>Spermatophyta</taxon>
        <taxon>Magnoliopsida</taxon>
        <taxon>eudicotyledons</taxon>
        <taxon>Gunneridae</taxon>
        <taxon>Pentapetalae</taxon>
        <taxon>rosids</taxon>
        <taxon>fabids</taxon>
        <taxon>Malpighiales</taxon>
        <taxon>Linaceae</taxon>
        <taxon>Linum</taxon>
    </lineage>
</organism>
<evidence type="ECO:0000259" key="10">
    <source>
        <dbReference type="Pfam" id="PF14416"/>
    </source>
</evidence>
<proteinExistence type="inferred from homology"/>
<dbReference type="GO" id="GO:0016413">
    <property type="term" value="F:O-acetyltransferase activity"/>
    <property type="evidence" value="ECO:0007669"/>
    <property type="project" value="InterPro"/>
</dbReference>
<dbReference type="InterPro" id="IPR026057">
    <property type="entry name" value="TBL_C"/>
</dbReference>
<evidence type="ECO:0000313" key="12">
    <source>
        <dbReference type="Proteomes" id="UP001154282"/>
    </source>
</evidence>
<dbReference type="GO" id="GO:0016020">
    <property type="term" value="C:membrane"/>
    <property type="evidence" value="ECO:0007669"/>
    <property type="project" value="UniProtKB-SubCell"/>
</dbReference>
<dbReference type="GO" id="GO:0005794">
    <property type="term" value="C:Golgi apparatus"/>
    <property type="evidence" value="ECO:0007669"/>
    <property type="project" value="TreeGrafter"/>
</dbReference>
<feature type="domain" description="Trichome birefringence-like N-terminal" evidence="10">
    <location>
        <begin position="108"/>
        <end position="160"/>
    </location>
</feature>
<evidence type="ECO:0000256" key="2">
    <source>
        <dbReference type="ARBA" id="ARBA00007727"/>
    </source>
</evidence>
<comment type="similarity">
    <text evidence="2">Belongs to the PC-esterase family. TBL subfamily.</text>
</comment>
<dbReference type="InterPro" id="IPR025846">
    <property type="entry name" value="TBL_N"/>
</dbReference>
<evidence type="ECO:0008006" key="13">
    <source>
        <dbReference type="Google" id="ProtNLM"/>
    </source>
</evidence>
<sequence length="480" mass="54991">MKSTPFPFSSSSSNNNNGSTGTPGSHLHGKRDKQTLNIIMGKAMPCLLSTFAITTIFTFFLYSPDPFNLTPPPKQTQKQQQGGDAHHLLDQTISLKPPTSPPNLKVEENCELFKGRWVPDHEGARYSNWSCPTMPDSKNCFRHGRKDKDFLNWRWKPDGCVLQKFDPKAFFEIVRGKAMAFVGDSVARNHFESLLCLLSQEEAPVEAYKDADDRNRIWHFPKHDFILKVIWTKFLVAGEERMINSTTSAGIHDLYLDRLDENWARDLHALDYVIISGVHWFFRAIYLHQDSKVVGCIYCNEPNVTNWDVKMAVKMALRAALDRINNCKECKKTVVVVRTFSPSHFENGLWNTGGTCNRTGPARELEIDSGRDVYEVRDKQVEEFQRVRKKVKKGKKFGVLDITRVMRVRPDGHPGLFWGNQWMKGYSDCVHWCLPGPIDVWNDFLIGNAKNKLWTVFKPEFFSLPTLTSINRTAISPTML</sequence>
<keyword evidence="6 8" id="KW-0472">Membrane</keyword>
<dbReference type="PANTHER" id="PTHR32285:SF28">
    <property type="entry name" value="XYLOGLUCAN O-ACETYLTRANSFERASE 2"/>
    <property type="match status" value="1"/>
</dbReference>
<evidence type="ECO:0000256" key="6">
    <source>
        <dbReference type="ARBA" id="ARBA00023136"/>
    </source>
</evidence>
<protein>
    <recommendedName>
        <fullName evidence="13">Trichome birefringence-like N-terminal domain-containing protein</fullName>
    </recommendedName>
</protein>
<feature type="transmembrane region" description="Helical" evidence="8">
    <location>
        <begin position="43"/>
        <end position="62"/>
    </location>
</feature>
<feature type="domain" description="Trichome birefringence-like C-terminal" evidence="9">
    <location>
        <begin position="163"/>
        <end position="446"/>
    </location>
</feature>
<gene>
    <name evidence="11" type="ORF">LITE_LOCUS32525</name>
</gene>
<evidence type="ECO:0000256" key="5">
    <source>
        <dbReference type="ARBA" id="ARBA00022989"/>
    </source>
</evidence>
<name>A0AAV0NBF2_9ROSI</name>
<evidence type="ECO:0000259" key="9">
    <source>
        <dbReference type="Pfam" id="PF13839"/>
    </source>
</evidence>
<dbReference type="Pfam" id="PF13839">
    <property type="entry name" value="PC-Esterase"/>
    <property type="match status" value="1"/>
</dbReference>